<dbReference type="PANTHER" id="PTHR43767">
    <property type="entry name" value="LONG-CHAIN-FATTY-ACID--COA LIGASE"/>
    <property type="match status" value="1"/>
</dbReference>
<evidence type="ECO:0000259" key="10">
    <source>
        <dbReference type="Pfam" id="PF13193"/>
    </source>
</evidence>
<evidence type="ECO:0000256" key="3">
    <source>
        <dbReference type="ARBA" id="ARBA00006432"/>
    </source>
</evidence>
<name>A0A2T4DQ05_9BACT</name>
<dbReference type="InterPro" id="IPR025110">
    <property type="entry name" value="AMP-bd_C"/>
</dbReference>
<evidence type="ECO:0000256" key="5">
    <source>
        <dbReference type="ARBA" id="ARBA00023136"/>
    </source>
</evidence>
<dbReference type="InterPro" id="IPR045851">
    <property type="entry name" value="AMP-bd_C_sf"/>
</dbReference>
<dbReference type="EC" id="6.2.1.3" evidence="6"/>
<dbReference type="PANTHER" id="PTHR43767:SF8">
    <property type="entry name" value="LONG-CHAIN-FATTY-ACID--COA LIGASE"/>
    <property type="match status" value="1"/>
</dbReference>
<dbReference type="Pfam" id="PF00501">
    <property type="entry name" value="AMP-binding"/>
    <property type="match status" value="1"/>
</dbReference>
<dbReference type="EMBL" id="PYVU01000080">
    <property type="protein sequence ID" value="PTB95877.1"/>
    <property type="molecule type" value="Genomic_DNA"/>
</dbReference>
<evidence type="ECO:0000313" key="12">
    <source>
        <dbReference type="Proteomes" id="UP000240608"/>
    </source>
</evidence>
<dbReference type="Gene3D" id="3.30.300.30">
    <property type="match status" value="1"/>
</dbReference>
<feature type="domain" description="AMP-binding enzyme C-terminal" evidence="10">
    <location>
        <begin position="473"/>
        <end position="547"/>
    </location>
</feature>
<evidence type="ECO:0000256" key="2">
    <source>
        <dbReference type="ARBA" id="ARBA00005005"/>
    </source>
</evidence>
<protein>
    <recommendedName>
        <fullName evidence="7">Long-chain-fatty-acid--CoA ligase</fullName>
        <ecNumber evidence="6">6.2.1.3</ecNumber>
    </recommendedName>
    <alternativeName>
        <fullName evidence="8">Long-chain acyl-CoA synthetase</fullName>
    </alternativeName>
</protein>
<dbReference type="Proteomes" id="UP000240608">
    <property type="component" value="Unassembled WGS sequence"/>
</dbReference>
<dbReference type="InterPro" id="IPR020845">
    <property type="entry name" value="AMP-binding_CS"/>
</dbReference>
<organism evidence="11 12">
    <name type="scientific">Marivirga lumbricoides</name>
    <dbReference type="NCBI Taxonomy" id="1046115"/>
    <lineage>
        <taxon>Bacteria</taxon>
        <taxon>Pseudomonadati</taxon>
        <taxon>Bacteroidota</taxon>
        <taxon>Cytophagia</taxon>
        <taxon>Cytophagales</taxon>
        <taxon>Marivirgaceae</taxon>
        <taxon>Marivirga</taxon>
    </lineage>
</organism>
<comment type="subcellular location">
    <subcellularLocation>
        <location evidence="1">Membrane</location>
        <topology evidence="1">Peripheral membrane protein</topology>
    </subcellularLocation>
</comment>
<dbReference type="SUPFAM" id="SSF56801">
    <property type="entry name" value="Acetyl-CoA synthetase-like"/>
    <property type="match status" value="1"/>
</dbReference>
<dbReference type="AlphaFoldDB" id="A0A2T4DQ05"/>
<evidence type="ECO:0000256" key="4">
    <source>
        <dbReference type="ARBA" id="ARBA00022598"/>
    </source>
</evidence>
<evidence type="ECO:0000256" key="8">
    <source>
        <dbReference type="ARBA" id="ARBA00042773"/>
    </source>
</evidence>
<reference evidence="11 12" key="1">
    <citation type="submission" date="2018-03" db="EMBL/GenBank/DDBJ databases">
        <title>Cross-interface Injection: A General Nanoliter Liquid Handling Method Applied to Single Cells Genome Amplification Automated Nanoliter Liquid Handling Applied to Single Cell Multiple Displacement Amplification.</title>
        <authorList>
            <person name="Yun J."/>
            <person name="Xu P."/>
            <person name="Xu J."/>
            <person name="Dai X."/>
            <person name="Wang Y."/>
            <person name="Zheng X."/>
            <person name="Cao C."/>
            <person name="Yi Q."/>
            <person name="Zhu Y."/>
            <person name="Wang L."/>
            <person name="Dong Z."/>
            <person name="Huang Y."/>
            <person name="Huang L."/>
            <person name="Du W."/>
        </authorList>
    </citation>
    <scope>NUCLEOTIDE SEQUENCE [LARGE SCALE GENOMIC DNA]</scope>
    <source>
        <strain evidence="11 12">Z-D1-2</strain>
    </source>
</reference>
<dbReference type="FunFam" id="3.40.50.12780:FF:000003">
    <property type="entry name" value="Long-chain-fatty-acid--CoA ligase FadD"/>
    <property type="match status" value="1"/>
</dbReference>
<dbReference type="Pfam" id="PF13193">
    <property type="entry name" value="AMP-binding_C"/>
    <property type="match status" value="1"/>
</dbReference>
<evidence type="ECO:0000256" key="6">
    <source>
        <dbReference type="ARBA" id="ARBA00026121"/>
    </source>
</evidence>
<dbReference type="GO" id="GO:0016020">
    <property type="term" value="C:membrane"/>
    <property type="evidence" value="ECO:0007669"/>
    <property type="project" value="UniProtKB-SubCell"/>
</dbReference>
<keyword evidence="4 11" id="KW-0436">Ligase</keyword>
<feature type="domain" description="AMP-dependent synthetase/ligase" evidence="9">
    <location>
        <begin position="32"/>
        <end position="422"/>
    </location>
</feature>
<dbReference type="CDD" id="cd05936">
    <property type="entry name" value="FC-FACS_FadD_like"/>
    <property type="match status" value="1"/>
</dbReference>
<evidence type="ECO:0000256" key="1">
    <source>
        <dbReference type="ARBA" id="ARBA00004170"/>
    </source>
</evidence>
<dbReference type="GO" id="GO:0004467">
    <property type="term" value="F:long-chain fatty acid-CoA ligase activity"/>
    <property type="evidence" value="ECO:0007669"/>
    <property type="project" value="UniProtKB-EC"/>
</dbReference>
<dbReference type="Gene3D" id="3.40.50.980">
    <property type="match status" value="2"/>
</dbReference>
<sequence>MNNIKSPWLEHYPSKVPFEIKPHHYESLVDLFEESVRKYSSLPAFVCMGTSISYNELDLLTRKFATYLQQELGLQPGARIAIQLPNILQYPIAMIGALRAGLIVVNINPLYTSREMQHQLADSGAVAIVVLANFASKLESILRSTSVRHIIITELGDQLGAFKKTMVNAVAKHIKKMVPKYHLPRAVAFNDAINKGSQLLFHPPIIEGTDIAFLQYTGGTTGVSKAAVLSHSNIFANIEQFSIWIKGSLKEGEETVVTALPLYHIMALMGNCFTMMKLGAKNLLIPNPRDTKGFIKEIKKYKVSIFSGVNTLYNNLLNHSSISRVDFSNLKFCAAGGMAMQINVAEKWKKLTGVAITEGYGLTETSPILTFNPLGGKERLGTVGMPLPGTQIMIADRTGQALNIGETGEIYAKGPQVMKRYFNQSLETAHAFSSSGWFKTGDIGRLDEDGFLTILDRKKEMIIVSGFKVYPSEIENIIAGNHKVLEVGAIGVPDERTSEAVKIFVVRKDPSLTKDELWEFCGKHLTLYKIPKHIEFIDELPKSTVGKVLRRALKEEELLEV</sequence>
<comment type="pathway">
    <text evidence="2">Lipid metabolism; fatty acid beta-oxidation.</text>
</comment>
<dbReference type="InterPro" id="IPR000873">
    <property type="entry name" value="AMP-dep_synth/lig_dom"/>
</dbReference>
<dbReference type="PROSITE" id="PS00455">
    <property type="entry name" value="AMP_BINDING"/>
    <property type="match status" value="1"/>
</dbReference>
<dbReference type="Gene3D" id="2.30.38.10">
    <property type="entry name" value="Luciferase, Domain 3"/>
    <property type="match status" value="1"/>
</dbReference>
<keyword evidence="5" id="KW-0472">Membrane</keyword>
<comment type="similarity">
    <text evidence="3">Belongs to the ATP-dependent AMP-binding enzyme family.</text>
</comment>
<evidence type="ECO:0000259" key="9">
    <source>
        <dbReference type="Pfam" id="PF00501"/>
    </source>
</evidence>
<proteinExistence type="inferred from homology"/>
<gene>
    <name evidence="11" type="ORF">C9994_09845</name>
</gene>
<accession>A0A2T4DQ05</accession>
<evidence type="ECO:0000256" key="7">
    <source>
        <dbReference type="ARBA" id="ARBA00039545"/>
    </source>
</evidence>
<evidence type="ECO:0000313" key="11">
    <source>
        <dbReference type="EMBL" id="PTB95877.1"/>
    </source>
</evidence>
<dbReference type="InterPro" id="IPR050237">
    <property type="entry name" value="ATP-dep_AMP-bd_enzyme"/>
</dbReference>
<comment type="caution">
    <text evidence="11">The sequence shown here is derived from an EMBL/GenBank/DDBJ whole genome shotgun (WGS) entry which is preliminary data.</text>
</comment>